<reference evidence="3" key="1">
    <citation type="journal article" date="2019" name="Int. J. Syst. Evol. Microbiol.">
        <title>The Global Catalogue of Microorganisms (GCM) 10K type strain sequencing project: providing services to taxonomists for standard genome sequencing and annotation.</title>
        <authorList>
            <consortium name="The Broad Institute Genomics Platform"/>
            <consortium name="The Broad Institute Genome Sequencing Center for Infectious Disease"/>
            <person name="Wu L."/>
            <person name="Ma J."/>
        </authorList>
    </citation>
    <scope>NUCLEOTIDE SEQUENCE [LARGE SCALE GENOMIC DNA]</scope>
    <source>
        <strain evidence="3">CGMCC 4.1641</strain>
    </source>
</reference>
<dbReference type="Pfam" id="PF13565">
    <property type="entry name" value="HTH_32"/>
    <property type="match status" value="1"/>
</dbReference>
<evidence type="ECO:0000259" key="1">
    <source>
        <dbReference type="Pfam" id="PF01230"/>
    </source>
</evidence>
<dbReference type="Gene3D" id="3.30.428.10">
    <property type="entry name" value="HIT-like"/>
    <property type="match status" value="1"/>
</dbReference>
<evidence type="ECO:0000313" key="3">
    <source>
        <dbReference type="Proteomes" id="UP001596222"/>
    </source>
</evidence>
<dbReference type="EMBL" id="JBHSKJ010000004">
    <property type="protein sequence ID" value="MFC5144631.1"/>
    <property type="molecule type" value="Genomic_DNA"/>
</dbReference>
<dbReference type="SUPFAM" id="SSF54197">
    <property type="entry name" value="HIT-like"/>
    <property type="match status" value="1"/>
</dbReference>
<accession>A0ABV9ZVA5</accession>
<dbReference type="InterPro" id="IPR036265">
    <property type="entry name" value="HIT-like_sf"/>
</dbReference>
<dbReference type="RefSeq" id="WP_382038611.1">
    <property type="nucleotide sequence ID" value="NZ_JBHSKJ010000004.1"/>
</dbReference>
<dbReference type="InterPro" id="IPR009057">
    <property type="entry name" value="Homeodomain-like_sf"/>
</dbReference>
<proteinExistence type="predicted"/>
<gene>
    <name evidence="2" type="ORF">ACFPP6_08065</name>
</gene>
<protein>
    <submittedName>
        <fullName evidence="2">Helix-turn-helix domain-containing protein</fullName>
    </submittedName>
</protein>
<comment type="caution">
    <text evidence="2">The sequence shown here is derived from an EMBL/GenBank/DDBJ whole genome shotgun (WGS) entry which is preliminary data.</text>
</comment>
<evidence type="ECO:0000313" key="2">
    <source>
        <dbReference type="EMBL" id="MFC5144631.1"/>
    </source>
</evidence>
<dbReference type="Proteomes" id="UP001596222">
    <property type="component" value="Unassembled WGS sequence"/>
</dbReference>
<organism evidence="2 3">
    <name type="scientific">Streptomyces aureoversilis</name>
    <dbReference type="NCBI Taxonomy" id="67277"/>
    <lineage>
        <taxon>Bacteria</taxon>
        <taxon>Bacillati</taxon>
        <taxon>Actinomycetota</taxon>
        <taxon>Actinomycetes</taxon>
        <taxon>Kitasatosporales</taxon>
        <taxon>Streptomycetaceae</taxon>
        <taxon>Streptomyces</taxon>
    </lineage>
</organism>
<dbReference type="Pfam" id="PF01230">
    <property type="entry name" value="HIT"/>
    <property type="match status" value="1"/>
</dbReference>
<sequence>MVELSWDGETVPVIAYELCCSEKTVRRWLHRFNQAGHEGLEDLGGQGRKPRITQVELSHIIALASSAPPGRLEVQPDGELEAADESGPPLWTLDTLAQVARQDGIEIGRSQVRRILLDEGVRWRHTRSWTRSQDPDSRDVAFLDRWPPLPGKVLVAPKQHVEHVVRDLDEPAYVRLMLFVRRVALTMEQACGPERTYIYSLGSQQGNAHLNWRLQGSRRTSRTRSSSSMPS</sequence>
<keyword evidence="3" id="KW-1185">Reference proteome</keyword>
<name>A0ABV9ZVA5_9ACTN</name>
<feature type="domain" description="HIT" evidence="1">
    <location>
        <begin position="139"/>
        <end position="195"/>
    </location>
</feature>
<dbReference type="SUPFAM" id="SSF46689">
    <property type="entry name" value="Homeodomain-like"/>
    <property type="match status" value="1"/>
</dbReference>
<dbReference type="InterPro" id="IPR011146">
    <property type="entry name" value="HIT-like"/>
</dbReference>